<dbReference type="InterPro" id="IPR058280">
    <property type="entry name" value="DUF7974"/>
</dbReference>
<dbReference type="Pfam" id="PF25929">
    <property type="entry name" value="DUF7974"/>
    <property type="match status" value="1"/>
</dbReference>
<sequence>MRPGQTSTGPDDDSDPLELDDARRGYTTRVLRTLVPQWLARRGLSVSVSTERSAYEIHTGDDLEIEFTIEVTNRLPLPVTIVTSGRRTWGWTVDSELEASDERLYTADRPNSLEFRALETKRFERTWDGRFKRTGSPTRWVEADPGEYEIGAFVATPDEPRRDSTTVVLR</sequence>
<feature type="compositionally biased region" description="Acidic residues" evidence="1">
    <location>
        <begin position="10"/>
        <end position="19"/>
    </location>
</feature>
<feature type="domain" description="DUF7974" evidence="2">
    <location>
        <begin position="33"/>
        <end position="168"/>
    </location>
</feature>
<organism evidence="3 4">
    <name type="scientific">Natronoglomus mannanivorans</name>
    <dbReference type="NCBI Taxonomy" id="2979990"/>
    <lineage>
        <taxon>Archaea</taxon>
        <taxon>Methanobacteriati</taxon>
        <taxon>Methanobacteriota</taxon>
        <taxon>Stenosarchaea group</taxon>
        <taxon>Halobacteria</taxon>
        <taxon>Halobacteriales</taxon>
        <taxon>Natrialbaceae</taxon>
        <taxon>Natronoglomus</taxon>
    </lineage>
</organism>
<evidence type="ECO:0000313" key="3">
    <source>
        <dbReference type="EMBL" id="MCU4743143.1"/>
    </source>
</evidence>
<dbReference type="Proteomes" id="UP001321018">
    <property type="component" value="Unassembled WGS sequence"/>
</dbReference>
<evidence type="ECO:0000256" key="1">
    <source>
        <dbReference type="SAM" id="MobiDB-lite"/>
    </source>
</evidence>
<feature type="region of interest" description="Disordered" evidence="1">
    <location>
        <begin position="1"/>
        <end position="21"/>
    </location>
</feature>
<evidence type="ECO:0000259" key="2">
    <source>
        <dbReference type="Pfam" id="PF25929"/>
    </source>
</evidence>
<dbReference type="RefSeq" id="WP_338004959.1">
    <property type="nucleotide sequence ID" value="NZ_JAOPKA010000013.1"/>
</dbReference>
<evidence type="ECO:0000313" key="4">
    <source>
        <dbReference type="Proteomes" id="UP001321018"/>
    </source>
</evidence>
<proteinExistence type="predicted"/>
<accession>A0AAP2Z275</accession>
<dbReference type="AlphaFoldDB" id="A0AAP2Z275"/>
<gene>
    <name evidence="3" type="ORF">OB960_17285</name>
</gene>
<comment type="caution">
    <text evidence="3">The sequence shown here is derived from an EMBL/GenBank/DDBJ whole genome shotgun (WGS) entry which is preliminary data.</text>
</comment>
<protein>
    <recommendedName>
        <fullName evidence="2">DUF7974 domain-containing protein</fullName>
    </recommendedName>
</protein>
<reference evidence="3" key="1">
    <citation type="submission" date="2022-09" db="EMBL/GenBank/DDBJ databases">
        <title>Enrichment on poylsaccharides allowed isolation of novel metabolic and taxonomic groups of Haloarchaea.</title>
        <authorList>
            <person name="Sorokin D.Y."/>
            <person name="Elcheninov A.G."/>
            <person name="Khizhniak T.V."/>
            <person name="Kolganova T.V."/>
            <person name="Kublanov I.V."/>
        </authorList>
    </citation>
    <scope>NUCLEOTIDE SEQUENCE</scope>
    <source>
        <strain evidence="3">AArc-xg1-1</strain>
    </source>
</reference>
<name>A0AAP2Z275_9EURY</name>
<dbReference type="EMBL" id="JAOPKA010000013">
    <property type="protein sequence ID" value="MCU4743143.1"/>
    <property type="molecule type" value="Genomic_DNA"/>
</dbReference>